<dbReference type="SUPFAM" id="SSF50729">
    <property type="entry name" value="PH domain-like"/>
    <property type="match status" value="1"/>
</dbReference>
<dbReference type="OrthoDB" id="360521at2759"/>
<dbReference type="EMBL" id="ML978714">
    <property type="protein sequence ID" value="KAF2089486.1"/>
    <property type="molecule type" value="Genomic_DNA"/>
</dbReference>
<dbReference type="InterPro" id="IPR013876">
    <property type="entry name" value="TFIIH_BTF_p62_N"/>
</dbReference>
<evidence type="ECO:0000256" key="2">
    <source>
        <dbReference type="ARBA" id="ARBA00009448"/>
    </source>
</evidence>
<gene>
    <name evidence="9" type="ORF">K490DRAFT_36686</name>
</gene>
<keyword evidence="6" id="KW-0539">Nucleus</keyword>
<dbReference type="InterPro" id="IPR005607">
    <property type="entry name" value="BSD_dom"/>
</dbReference>
<dbReference type="Pfam" id="PF03909">
    <property type="entry name" value="BSD"/>
    <property type="match status" value="2"/>
</dbReference>
<dbReference type="Pfam" id="PF08567">
    <property type="entry name" value="PH_TFIIH"/>
    <property type="match status" value="1"/>
</dbReference>
<dbReference type="Gene3D" id="2.30.29.30">
    <property type="entry name" value="Pleckstrin-homology domain (PH domain)/Phosphotyrosine-binding domain (PTB)"/>
    <property type="match status" value="1"/>
</dbReference>
<evidence type="ECO:0000256" key="6">
    <source>
        <dbReference type="ARBA" id="ARBA00023242"/>
    </source>
</evidence>
<feature type="domain" description="BSD" evidence="8">
    <location>
        <begin position="226"/>
        <end position="270"/>
    </location>
</feature>
<evidence type="ECO:0000313" key="10">
    <source>
        <dbReference type="Proteomes" id="UP000799776"/>
    </source>
</evidence>
<keyword evidence="4" id="KW-0805">Transcription regulation</keyword>
<keyword evidence="5" id="KW-0804">Transcription</keyword>
<reference evidence="9" key="1">
    <citation type="journal article" date="2020" name="Stud. Mycol.">
        <title>101 Dothideomycetes genomes: a test case for predicting lifestyles and emergence of pathogens.</title>
        <authorList>
            <person name="Haridas S."/>
            <person name="Albert R."/>
            <person name="Binder M."/>
            <person name="Bloem J."/>
            <person name="Labutti K."/>
            <person name="Salamov A."/>
            <person name="Andreopoulos B."/>
            <person name="Baker S."/>
            <person name="Barry K."/>
            <person name="Bills G."/>
            <person name="Bluhm B."/>
            <person name="Cannon C."/>
            <person name="Castanera R."/>
            <person name="Culley D."/>
            <person name="Daum C."/>
            <person name="Ezra D."/>
            <person name="Gonzalez J."/>
            <person name="Henrissat B."/>
            <person name="Kuo A."/>
            <person name="Liang C."/>
            <person name="Lipzen A."/>
            <person name="Lutzoni F."/>
            <person name="Magnuson J."/>
            <person name="Mondo S."/>
            <person name="Nolan M."/>
            <person name="Ohm R."/>
            <person name="Pangilinan J."/>
            <person name="Park H.-J."/>
            <person name="Ramirez L."/>
            <person name="Alfaro M."/>
            <person name="Sun H."/>
            <person name="Tritt A."/>
            <person name="Yoshinaga Y."/>
            <person name="Zwiers L.-H."/>
            <person name="Turgeon B."/>
            <person name="Goodwin S."/>
            <person name="Spatafora J."/>
            <person name="Crous P."/>
            <person name="Grigoriev I."/>
        </authorList>
    </citation>
    <scope>NUCLEOTIDE SEQUENCE</scope>
    <source>
        <strain evidence="9">CBS 121410</strain>
    </source>
</reference>
<evidence type="ECO:0000256" key="1">
    <source>
        <dbReference type="ARBA" id="ARBA00004123"/>
    </source>
</evidence>
<evidence type="ECO:0000256" key="5">
    <source>
        <dbReference type="ARBA" id="ARBA00023163"/>
    </source>
</evidence>
<dbReference type="InterPro" id="IPR027079">
    <property type="entry name" value="Tfb1/GTF2H1"/>
</dbReference>
<dbReference type="GO" id="GO:0006351">
    <property type="term" value="P:DNA-templated transcription"/>
    <property type="evidence" value="ECO:0007669"/>
    <property type="project" value="InterPro"/>
</dbReference>
<dbReference type="AlphaFoldDB" id="A0A6A5YDD0"/>
<comment type="subcellular location">
    <subcellularLocation>
        <location evidence="1">Nucleus</location>
    </subcellularLocation>
</comment>
<name>A0A6A5YDD0_9PEZI</name>
<protein>
    <recommendedName>
        <fullName evidence="8">BSD domain-containing protein</fullName>
    </recommendedName>
</protein>
<feature type="region of interest" description="Disordered" evidence="7">
    <location>
        <begin position="450"/>
        <end position="474"/>
    </location>
</feature>
<comment type="similarity">
    <text evidence="2">Belongs to the TFB1 family.</text>
</comment>
<keyword evidence="10" id="KW-1185">Reference proteome</keyword>
<keyword evidence="3" id="KW-0677">Repeat</keyword>
<dbReference type="PROSITE" id="PS50858">
    <property type="entry name" value="BSD"/>
    <property type="match status" value="1"/>
</dbReference>
<feature type="region of interest" description="Disordered" evidence="7">
    <location>
        <begin position="311"/>
        <end position="333"/>
    </location>
</feature>
<evidence type="ECO:0000259" key="8">
    <source>
        <dbReference type="PROSITE" id="PS50858"/>
    </source>
</evidence>
<proteinExistence type="inferred from homology"/>
<accession>A0A6A5YDD0</accession>
<evidence type="ECO:0000256" key="7">
    <source>
        <dbReference type="SAM" id="MobiDB-lite"/>
    </source>
</evidence>
<evidence type="ECO:0000313" key="9">
    <source>
        <dbReference type="EMBL" id="KAF2089486.1"/>
    </source>
</evidence>
<sequence length="649" mass="72543">MSRVFASYKKQDGILSVSDDNRLVLWAPVAPPNAPPTVKIAVADITNLQQTPATSAKVSIKIVAADSYVFAFAPTARDDQAGITNTIRTAIEALKAGTSASKEPLAPNSDGKSATMAVAQAVSGGTEQPEDGMYQDARLLADVELQKSLLKENAAVRKRFEEALREKPDSIMISQFSSQFWSSRIHLLRAHAVEKRQTQGPYNVLGVIKFRQEEDEETKKTRWVGNMTAEQLQLIFNLYPIMRKIFDEKVPPMNQVEFWGKFFASRLFKKLKGEKITDNDMPGPFDKYLGYDDEGAKQLNVERVPHFIDLEGNEQHHSQRKGNRPDIDMRPSGTDKVPILRALNSLSEKMLADVTPTDNVQAHAPVGMSEETFEELRLRDLQRRAEDTRIKLRINDQRQFFGADKQASEEAQIYAKHKPGAVLATLRAEFSPSHLLTTGRRGLNLDAMLGVDDNEDSDEEERPDGKRVRVGTKTGRTAATGQILDAIVQRRAQTTDCMTPTATFAAVRAGATGLSENIVEQARMAHNTTIEFLHYFWSLYFSGDETRAGEIGTLIQTLEKSLTRISAVAEDAEMERQQALNIQRQRNDEYEKKTGKRRRLDGSAAGGGREIVKKLLSPTVRAVDKAITAYREEFKKQLGRMQQMQQSTA</sequence>
<feature type="compositionally biased region" description="Acidic residues" evidence="7">
    <location>
        <begin position="452"/>
        <end position="462"/>
    </location>
</feature>
<dbReference type="Proteomes" id="UP000799776">
    <property type="component" value="Unassembled WGS sequence"/>
</dbReference>
<evidence type="ECO:0000256" key="3">
    <source>
        <dbReference type="ARBA" id="ARBA00022737"/>
    </source>
</evidence>
<dbReference type="PANTHER" id="PTHR12856">
    <property type="entry name" value="TRANSCRIPTION INITIATION FACTOR IIH-RELATED"/>
    <property type="match status" value="1"/>
</dbReference>
<organism evidence="9 10">
    <name type="scientific">Saccharata proteae CBS 121410</name>
    <dbReference type="NCBI Taxonomy" id="1314787"/>
    <lineage>
        <taxon>Eukaryota</taxon>
        <taxon>Fungi</taxon>
        <taxon>Dikarya</taxon>
        <taxon>Ascomycota</taxon>
        <taxon>Pezizomycotina</taxon>
        <taxon>Dothideomycetes</taxon>
        <taxon>Dothideomycetes incertae sedis</taxon>
        <taxon>Botryosphaeriales</taxon>
        <taxon>Saccharataceae</taxon>
        <taxon>Saccharata</taxon>
    </lineage>
</organism>
<dbReference type="GO" id="GO:0006289">
    <property type="term" value="P:nucleotide-excision repair"/>
    <property type="evidence" value="ECO:0007669"/>
    <property type="project" value="InterPro"/>
</dbReference>
<dbReference type="GO" id="GO:0000439">
    <property type="term" value="C:transcription factor TFIIH core complex"/>
    <property type="evidence" value="ECO:0007669"/>
    <property type="project" value="InterPro"/>
</dbReference>
<feature type="compositionally biased region" description="Basic and acidic residues" evidence="7">
    <location>
        <begin position="311"/>
        <end position="329"/>
    </location>
</feature>
<dbReference type="InterPro" id="IPR011993">
    <property type="entry name" value="PH-like_dom_sf"/>
</dbReference>
<dbReference type="CDD" id="cd13229">
    <property type="entry name" value="PH_TFIIH"/>
    <property type="match status" value="1"/>
</dbReference>
<evidence type="ECO:0000256" key="4">
    <source>
        <dbReference type="ARBA" id="ARBA00023015"/>
    </source>
</evidence>